<feature type="domain" description="Thioester reductase (TE)" evidence="12">
    <location>
        <begin position="38"/>
        <end position="308"/>
    </location>
</feature>
<protein>
    <recommendedName>
        <fullName evidence="10">Fatty acyl-CoA reductase</fullName>
        <ecNumber evidence="10">1.2.1.84</ecNumber>
    </recommendedName>
</protein>
<keyword evidence="7 10" id="KW-0443">Lipid metabolism</keyword>
<accession>A0AA40FEP3</accession>
<dbReference type="PANTHER" id="PTHR11011">
    <property type="entry name" value="MALE STERILITY PROTEIN 2-RELATED"/>
    <property type="match status" value="1"/>
</dbReference>
<dbReference type="Gene3D" id="3.40.50.720">
    <property type="entry name" value="NAD(P)-binding Rossmann-like Domain"/>
    <property type="match status" value="1"/>
</dbReference>
<dbReference type="GO" id="GO:0005777">
    <property type="term" value="C:peroxisome"/>
    <property type="evidence" value="ECO:0007669"/>
    <property type="project" value="TreeGrafter"/>
</dbReference>
<keyword evidence="6 10" id="KW-1133">Transmembrane helix</keyword>
<dbReference type="FunFam" id="3.40.50.720:FF:000143">
    <property type="entry name" value="Fatty acyl-CoA reductase"/>
    <property type="match status" value="1"/>
</dbReference>
<reference evidence="13" key="1">
    <citation type="submission" date="2021-10" db="EMBL/GenBank/DDBJ databases">
        <title>Melipona bicolor Genome sequencing and assembly.</title>
        <authorList>
            <person name="Araujo N.S."/>
            <person name="Arias M.C."/>
        </authorList>
    </citation>
    <scope>NUCLEOTIDE SEQUENCE</scope>
    <source>
        <strain evidence="13">USP_2M_L1-L4_2017</strain>
        <tissue evidence="13">Whole body</tissue>
    </source>
</reference>
<evidence type="ECO:0000256" key="6">
    <source>
        <dbReference type="ARBA" id="ARBA00022989"/>
    </source>
</evidence>
<comment type="catalytic activity">
    <reaction evidence="9 10">
        <text>a long-chain fatty acyl-CoA + 2 NADPH + 2 H(+) = a long-chain primary fatty alcohol + 2 NADP(+) + CoA</text>
        <dbReference type="Rhea" id="RHEA:52716"/>
        <dbReference type="ChEBI" id="CHEBI:15378"/>
        <dbReference type="ChEBI" id="CHEBI:57287"/>
        <dbReference type="ChEBI" id="CHEBI:57783"/>
        <dbReference type="ChEBI" id="CHEBI:58349"/>
        <dbReference type="ChEBI" id="CHEBI:77396"/>
        <dbReference type="ChEBI" id="CHEBI:83139"/>
        <dbReference type="EC" id="1.2.1.84"/>
    </reaction>
</comment>
<sequence length="516" mass="59168">MPYNMGTMNREINKNEINEKLNKMNSIEEFYADTGILVTGATGFVGKALLEKLMRVCSRVTAIFILIRPKKNQTMEERFKKLIEDPIYDSVRTKNPSIFGKIYPIKSDVSLPDLGLSTKDRAMLRENVNIVFHIAATVRFNEPLDVAVNMNTKGTARIIKLCKELKHVISIIHVSTAYSNINLSEIDEKVYTTSLEPSAVINMCEKQDKNLIKELEERILKVHPNTYTFTKNLAEQIVASNSNGLPVAIVRPSIIGASLEEPCPGWVDNIYGLTSVFLQISKGTAKAIVGKKDAKLDVVPVDFVVDIIICAAWHITLQHDNKVKVYNCTSNAYPFRWGQLKDMIVQCSIETPLNDVLWYPCCKIVANKFVYNVLNILLHILPAFIIDIFLKLLGSKPMMMKIIKYFNQLVAATAYFSTHEWTFHRNNITDMMKKVKTLKDNDIVKLDLRDMDWKKYAANYMMGIKKFILKEDYKPMKVVRQRLSLLYWIHQITMVSSTMVILTIILRITYWLLICF</sequence>
<keyword evidence="5 10" id="KW-0521">NADP</keyword>
<keyword evidence="8 10" id="KW-0472">Membrane</keyword>
<keyword evidence="3 10" id="KW-0444">Lipid biosynthesis</keyword>
<gene>
    <name evidence="13" type="ORF">K0M31_015819</name>
</gene>
<comment type="similarity">
    <text evidence="2 10">Belongs to the fatty acyl-CoA reductase family.</text>
</comment>
<dbReference type="Proteomes" id="UP001177670">
    <property type="component" value="Unassembled WGS sequence"/>
</dbReference>
<keyword evidence="10" id="KW-0560">Oxidoreductase</keyword>
<feature type="transmembrane region" description="Helical" evidence="10">
    <location>
        <begin position="485"/>
        <end position="513"/>
    </location>
</feature>
<comment type="caution">
    <text evidence="13">The sequence shown here is derived from an EMBL/GenBank/DDBJ whole genome shotgun (WGS) entry which is preliminary data.</text>
</comment>
<comment type="subcellular location">
    <subcellularLocation>
        <location evidence="1">Membrane</location>
        <topology evidence="1">Multi-pass membrane protein</topology>
    </subcellularLocation>
</comment>
<comment type="function">
    <text evidence="10">Catalyzes the reduction of fatty acyl-CoA to fatty alcohols.</text>
</comment>
<dbReference type="EMBL" id="JAHYIQ010000049">
    <property type="protein sequence ID" value="KAK1117648.1"/>
    <property type="molecule type" value="Genomic_DNA"/>
</dbReference>
<dbReference type="GO" id="GO:0080019">
    <property type="term" value="F:alcohol-forming very long-chain fatty acyl-CoA reductase activity"/>
    <property type="evidence" value="ECO:0007669"/>
    <property type="project" value="InterPro"/>
</dbReference>
<evidence type="ECO:0000256" key="4">
    <source>
        <dbReference type="ARBA" id="ARBA00022692"/>
    </source>
</evidence>
<dbReference type="CDD" id="cd05236">
    <property type="entry name" value="FAR-N_SDR_e"/>
    <property type="match status" value="1"/>
</dbReference>
<dbReference type="InterPro" id="IPR026055">
    <property type="entry name" value="FAR"/>
</dbReference>
<dbReference type="InterPro" id="IPR036291">
    <property type="entry name" value="NAD(P)-bd_dom_sf"/>
</dbReference>
<evidence type="ECO:0000256" key="2">
    <source>
        <dbReference type="ARBA" id="ARBA00005928"/>
    </source>
</evidence>
<dbReference type="SUPFAM" id="SSF51735">
    <property type="entry name" value="NAD(P)-binding Rossmann-fold domains"/>
    <property type="match status" value="1"/>
</dbReference>
<dbReference type="GO" id="GO:0035336">
    <property type="term" value="P:long-chain fatty-acyl-CoA metabolic process"/>
    <property type="evidence" value="ECO:0007669"/>
    <property type="project" value="TreeGrafter"/>
</dbReference>
<dbReference type="GO" id="GO:0016020">
    <property type="term" value="C:membrane"/>
    <property type="evidence" value="ECO:0007669"/>
    <property type="project" value="UniProtKB-SubCell"/>
</dbReference>
<keyword evidence="14" id="KW-1185">Reference proteome</keyword>
<proteinExistence type="inferred from homology"/>
<name>A0AA40FEP3_9HYME</name>
<feature type="transmembrane region" description="Helical" evidence="10">
    <location>
        <begin position="369"/>
        <end position="390"/>
    </location>
</feature>
<dbReference type="InterPro" id="IPR033640">
    <property type="entry name" value="FAR_C"/>
</dbReference>
<evidence type="ECO:0000256" key="3">
    <source>
        <dbReference type="ARBA" id="ARBA00022516"/>
    </source>
</evidence>
<evidence type="ECO:0000259" key="11">
    <source>
        <dbReference type="Pfam" id="PF03015"/>
    </source>
</evidence>
<keyword evidence="4 10" id="KW-0812">Transmembrane</keyword>
<dbReference type="InterPro" id="IPR013120">
    <property type="entry name" value="FAR_NAD-bd"/>
</dbReference>
<dbReference type="EC" id="1.2.1.84" evidence="10"/>
<evidence type="ECO:0000313" key="14">
    <source>
        <dbReference type="Proteomes" id="UP001177670"/>
    </source>
</evidence>
<evidence type="ECO:0000256" key="1">
    <source>
        <dbReference type="ARBA" id="ARBA00004141"/>
    </source>
</evidence>
<evidence type="ECO:0000256" key="8">
    <source>
        <dbReference type="ARBA" id="ARBA00023136"/>
    </source>
</evidence>
<dbReference type="PANTHER" id="PTHR11011:SF107">
    <property type="entry name" value="FATTY ACYL-COA REDUCTASE"/>
    <property type="match status" value="1"/>
</dbReference>
<evidence type="ECO:0000256" key="7">
    <source>
        <dbReference type="ARBA" id="ARBA00023098"/>
    </source>
</evidence>
<dbReference type="Pfam" id="PF07993">
    <property type="entry name" value="NAD_binding_4"/>
    <property type="match status" value="1"/>
</dbReference>
<evidence type="ECO:0000313" key="13">
    <source>
        <dbReference type="EMBL" id="KAK1117648.1"/>
    </source>
</evidence>
<organism evidence="13 14">
    <name type="scientific">Melipona bicolor</name>
    <dbReference type="NCBI Taxonomy" id="60889"/>
    <lineage>
        <taxon>Eukaryota</taxon>
        <taxon>Metazoa</taxon>
        <taxon>Ecdysozoa</taxon>
        <taxon>Arthropoda</taxon>
        <taxon>Hexapoda</taxon>
        <taxon>Insecta</taxon>
        <taxon>Pterygota</taxon>
        <taxon>Neoptera</taxon>
        <taxon>Endopterygota</taxon>
        <taxon>Hymenoptera</taxon>
        <taxon>Apocrita</taxon>
        <taxon>Aculeata</taxon>
        <taxon>Apoidea</taxon>
        <taxon>Anthophila</taxon>
        <taxon>Apidae</taxon>
        <taxon>Melipona</taxon>
    </lineage>
</organism>
<dbReference type="AlphaFoldDB" id="A0AA40FEP3"/>
<dbReference type="CDD" id="cd09071">
    <property type="entry name" value="FAR_C"/>
    <property type="match status" value="1"/>
</dbReference>
<evidence type="ECO:0000256" key="9">
    <source>
        <dbReference type="ARBA" id="ARBA00052530"/>
    </source>
</evidence>
<evidence type="ECO:0000256" key="5">
    <source>
        <dbReference type="ARBA" id="ARBA00022857"/>
    </source>
</evidence>
<feature type="domain" description="Fatty acyl-CoA reductase C-terminal" evidence="11">
    <location>
        <begin position="378"/>
        <end position="471"/>
    </location>
</feature>
<evidence type="ECO:0000256" key="10">
    <source>
        <dbReference type="RuleBase" id="RU363097"/>
    </source>
</evidence>
<dbReference type="GO" id="GO:0102965">
    <property type="term" value="F:alcohol-forming long-chain fatty acyl-CoA reductase activity"/>
    <property type="evidence" value="ECO:0007669"/>
    <property type="project" value="UniProtKB-EC"/>
</dbReference>
<dbReference type="Pfam" id="PF03015">
    <property type="entry name" value="Sterile"/>
    <property type="match status" value="1"/>
</dbReference>
<evidence type="ECO:0000259" key="12">
    <source>
        <dbReference type="Pfam" id="PF07993"/>
    </source>
</evidence>